<dbReference type="Pfam" id="PF00644">
    <property type="entry name" value="PARP"/>
    <property type="match status" value="1"/>
</dbReference>
<keyword evidence="5" id="KW-1185">Reference proteome</keyword>
<feature type="region of interest" description="Disordered" evidence="2">
    <location>
        <begin position="175"/>
        <end position="196"/>
    </location>
</feature>
<feature type="compositionally biased region" description="Pro residues" evidence="2">
    <location>
        <begin position="13"/>
        <end position="29"/>
    </location>
</feature>
<keyword evidence="1" id="KW-0520">NAD</keyword>
<evidence type="ECO:0000256" key="2">
    <source>
        <dbReference type="SAM" id="MobiDB-lite"/>
    </source>
</evidence>
<gene>
    <name evidence="4" type="ORF">BJ322DRAFT_1036993</name>
</gene>
<dbReference type="PROSITE" id="PS51059">
    <property type="entry name" value="PARP_CATALYTIC"/>
    <property type="match status" value="1"/>
</dbReference>
<dbReference type="Gene3D" id="3.90.228.10">
    <property type="match status" value="1"/>
</dbReference>
<dbReference type="EC" id="2.4.2.-" evidence="1"/>
<organism evidence="4 5">
    <name type="scientific">Thelephora terrestris</name>
    <dbReference type="NCBI Taxonomy" id="56493"/>
    <lineage>
        <taxon>Eukaryota</taxon>
        <taxon>Fungi</taxon>
        <taxon>Dikarya</taxon>
        <taxon>Basidiomycota</taxon>
        <taxon>Agaricomycotina</taxon>
        <taxon>Agaricomycetes</taxon>
        <taxon>Thelephorales</taxon>
        <taxon>Thelephoraceae</taxon>
        <taxon>Thelephora</taxon>
    </lineage>
</organism>
<dbReference type="GO" id="GO:0003950">
    <property type="term" value="F:NAD+ poly-ADP-ribosyltransferase activity"/>
    <property type="evidence" value="ECO:0007669"/>
    <property type="project" value="UniProtKB-UniRule"/>
</dbReference>
<proteinExistence type="predicted"/>
<name>A0A9P6HNQ3_9AGAM</name>
<dbReference type="PRINTS" id="PR01217">
    <property type="entry name" value="PRICHEXTENSN"/>
</dbReference>
<dbReference type="InterPro" id="IPR012317">
    <property type="entry name" value="Poly(ADP-ribose)pol_cat_dom"/>
</dbReference>
<dbReference type="PANTHER" id="PTHR31681">
    <property type="entry name" value="C2H2-LIKE ZINC FINGER PROTEIN"/>
    <property type="match status" value="1"/>
</dbReference>
<evidence type="ECO:0000256" key="1">
    <source>
        <dbReference type="RuleBase" id="RU362114"/>
    </source>
</evidence>
<dbReference type="PANTHER" id="PTHR31681:SF3">
    <property type="entry name" value="OS04G0690100 PROTEIN"/>
    <property type="match status" value="1"/>
</dbReference>
<feature type="region of interest" description="Disordered" evidence="2">
    <location>
        <begin position="1"/>
        <end position="106"/>
    </location>
</feature>
<sequence>MNLKGFFKRKSKPVPPPAPSPLPPTPPPSNFLVPRSPLLRPLPQPPPLPQPLPPTSSPPTPPPLSPPSPSPLPVLLTPPPPLPRPRLQRRPTPRPQRRPFFSPSTCPTKPVAFRFNTATGGYFGFCSNECAEQARSPGEWEEQAHSLCEYCNKRPKFKDGTKVHAYCGLTCTNRAKTHSSQPNPPPDSPLLTGSAHLDPQLIPPGPTCRTPGCPYPVFVYLNGTLGDYCTVAHEGWGKRGCISCRAAPMSKVSVLCRPCHKDALSRTPVIVEVPEDHENYKSVEKQFKQSWRHKTTCPEVQAIYKIIVAEASLRQYQQYQDSVEGRGNFVAKGKSRGNENRRWHGTKRKCNLGDQGCKTFCADSACSLCRIIKTSFDVKFFKAATGWGRFGHGIYTSSTSSKSNDYSKNIGINSEWKALLLNKVIVGKGKKLTKNNTSLTQPPPGYDSVLAEVVPGGFLNYDELVVYNNEAVRPSYLVMYKSP</sequence>
<dbReference type="AlphaFoldDB" id="A0A9P6HNQ3"/>
<comment type="caution">
    <text evidence="4">The sequence shown here is derived from an EMBL/GenBank/DDBJ whole genome shotgun (WGS) entry which is preliminary data.</text>
</comment>
<reference evidence="4" key="2">
    <citation type="submission" date="2020-11" db="EMBL/GenBank/DDBJ databases">
        <authorList>
            <consortium name="DOE Joint Genome Institute"/>
            <person name="Kuo A."/>
            <person name="Miyauchi S."/>
            <person name="Kiss E."/>
            <person name="Drula E."/>
            <person name="Kohler A."/>
            <person name="Sanchez-Garcia M."/>
            <person name="Andreopoulos B."/>
            <person name="Barry K.W."/>
            <person name="Bonito G."/>
            <person name="Buee M."/>
            <person name="Carver A."/>
            <person name="Chen C."/>
            <person name="Cichocki N."/>
            <person name="Clum A."/>
            <person name="Culley D."/>
            <person name="Crous P.W."/>
            <person name="Fauchery L."/>
            <person name="Girlanda M."/>
            <person name="Hayes R."/>
            <person name="Keri Z."/>
            <person name="Labutti K."/>
            <person name="Lipzen A."/>
            <person name="Lombard V."/>
            <person name="Magnuson J."/>
            <person name="Maillard F."/>
            <person name="Morin E."/>
            <person name="Murat C."/>
            <person name="Nolan M."/>
            <person name="Ohm R."/>
            <person name="Pangilinan J."/>
            <person name="Pereira M."/>
            <person name="Perotto S."/>
            <person name="Peter M."/>
            <person name="Riley R."/>
            <person name="Sitrit Y."/>
            <person name="Stielow B."/>
            <person name="Szollosi G."/>
            <person name="Zifcakova L."/>
            <person name="Stursova M."/>
            <person name="Spatafora J.W."/>
            <person name="Tedersoo L."/>
            <person name="Vaario L.-M."/>
            <person name="Yamada A."/>
            <person name="Yan M."/>
            <person name="Wang P."/>
            <person name="Xu J."/>
            <person name="Bruns T."/>
            <person name="Baldrian P."/>
            <person name="Vilgalys R."/>
            <person name="Henrissat B."/>
            <person name="Grigoriev I.V."/>
            <person name="Hibbett D."/>
            <person name="Nagy L.G."/>
            <person name="Martin F.M."/>
        </authorList>
    </citation>
    <scope>NUCLEOTIDE SEQUENCE</scope>
    <source>
        <strain evidence="4">UH-Tt-Lm1</strain>
    </source>
</reference>
<feature type="compositionally biased region" description="Basic residues" evidence="2">
    <location>
        <begin position="86"/>
        <end position="97"/>
    </location>
</feature>
<feature type="domain" description="PARP catalytic" evidence="3">
    <location>
        <begin position="257"/>
        <end position="483"/>
    </location>
</feature>
<evidence type="ECO:0000313" key="5">
    <source>
        <dbReference type="Proteomes" id="UP000736335"/>
    </source>
</evidence>
<dbReference type="SUPFAM" id="SSF56399">
    <property type="entry name" value="ADP-ribosylation"/>
    <property type="match status" value="1"/>
</dbReference>
<dbReference type="EMBL" id="WIUZ02000002">
    <property type="protein sequence ID" value="KAF9790516.1"/>
    <property type="molecule type" value="Genomic_DNA"/>
</dbReference>
<evidence type="ECO:0000259" key="3">
    <source>
        <dbReference type="PROSITE" id="PS51059"/>
    </source>
</evidence>
<dbReference type="Proteomes" id="UP000736335">
    <property type="component" value="Unassembled WGS sequence"/>
</dbReference>
<evidence type="ECO:0000313" key="4">
    <source>
        <dbReference type="EMBL" id="KAF9790516.1"/>
    </source>
</evidence>
<accession>A0A9P6HNQ3</accession>
<dbReference type="OrthoDB" id="9514740at2759"/>
<reference evidence="4" key="1">
    <citation type="journal article" date="2020" name="Nat. Commun.">
        <title>Large-scale genome sequencing of mycorrhizal fungi provides insights into the early evolution of symbiotic traits.</title>
        <authorList>
            <person name="Miyauchi S."/>
            <person name="Kiss E."/>
            <person name="Kuo A."/>
            <person name="Drula E."/>
            <person name="Kohler A."/>
            <person name="Sanchez-Garcia M."/>
            <person name="Morin E."/>
            <person name="Andreopoulos B."/>
            <person name="Barry K.W."/>
            <person name="Bonito G."/>
            <person name="Buee M."/>
            <person name="Carver A."/>
            <person name="Chen C."/>
            <person name="Cichocki N."/>
            <person name="Clum A."/>
            <person name="Culley D."/>
            <person name="Crous P.W."/>
            <person name="Fauchery L."/>
            <person name="Girlanda M."/>
            <person name="Hayes R.D."/>
            <person name="Keri Z."/>
            <person name="LaButti K."/>
            <person name="Lipzen A."/>
            <person name="Lombard V."/>
            <person name="Magnuson J."/>
            <person name="Maillard F."/>
            <person name="Murat C."/>
            <person name="Nolan M."/>
            <person name="Ohm R.A."/>
            <person name="Pangilinan J."/>
            <person name="Pereira M.F."/>
            <person name="Perotto S."/>
            <person name="Peter M."/>
            <person name="Pfister S."/>
            <person name="Riley R."/>
            <person name="Sitrit Y."/>
            <person name="Stielow J.B."/>
            <person name="Szollosi G."/>
            <person name="Zifcakova L."/>
            <person name="Stursova M."/>
            <person name="Spatafora J.W."/>
            <person name="Tedersoo L."/>
            <person name="Vaario L.M."/>
            <person name="Yamada A."/>
            <person name="Yan M."/>
            <person name="Wang P."/>
            <person name="Xu J."/>
            <person name="Bruns T."/>
            <person name="Baldrian P."/>
            <person name="Vilgalys R."/>
            <person name="Dunand C."/>
            <person name="Henrissat B."/>
            <person name="Grigoriev I.V."/>
            <person name="Hibbett D."/>
            <person name="Nagy L.G."/>
            <person name="Martin F.M."/>
        </authorList>
    </citation>
    <scope>NUCLEOTIDE SEQUENCE</scope>
    <source>
        <strain evidence="4">UH-Tt-Lm1</strain>
    </source>
</reference>
<keyword evidence="1" id="KW-0328">Glycosyltransferase</keyword>
<keyword evidence="1" id="KW-0808">Transferase</keyword>
<feature type="compositionally biased region" description="Pro residues" evidence="2">
    <location>
        <begin position="40"/>
        <end position="84"/>
    </location>
</feature>
<feature type="compositionally biased region" description="Basic residues" evidence="2">
    <location>
        <begin position="1"/>
        <end position="12"/>
    </location>
</feature>
<protein>
    <recommendedName>
        <fullName evidence="1">Poly [ADP-ribose] polymerase</fullName>
        <shortName evidence="1">PARP</shortName>
        <ecNumber evidence="1">2.4.2.-</ecNumber>
    </recommendedName>
</protein>